<dbReference type="Pfam" id="PF12706">
    <property type="entry name" value="Lactamase_B_2"/>
    <property type="match status" value="1"/>
</dbReference>
<dbReference type="OrthoDB" id="9805728at2"/>
<dbReference type="EMBL" id="RQHW01000032">
    <property type="protein sequence ID" value="TGN19318.1"/>
    <property type="molecule type" value="Genomic_DNA"/>
</dbReference>
<dbReference type="SUPFAM" id="SSF56281">
    <property type="entry name" value="Metallo-hydrolase/oxidoreductase"/>
    <property type="match status" value="1"/>
</dbReference>
<sequence length="286" mass="32712">MFRIFLLAFLCFFHLQCFVFRSLDKPTQTIRLEAVDPSQVRFHWIGHATLLIQIYDKWILTDPNFSTNLGFVVKRYVEPAISPEMIPPLDAVVVSHSHFDHLDQPSLKSISIQGNLLVPKGAGTYVPSKWDENLKEMNPWDSVETRGIKITAVPARHFGGRWLVDNFWDGDPYTGYVIEYKDVTIYFAGDTGYQKEEFKEIGKRFKIDVALLPVGPSKGPNNAVHINPEEAARSYLDLYAKIMIPMHYGTFYRSLESELPEIKRALEPLGDKAVLLGVGETYTWKK</sequence>
<dbReference type="AlphaFoldDB" id="A0A4R9M3E2"/>
<dbReference type="InterPro" id="IPR001279">
    <property type="entry name" value="Metallo-B-lactamas"/>
</dbReference>
<dbReference type="GO" id="GO:0005737">
    <property type="term" value="C:cytoplasm"/>
    <property type="evidence" value="ECO:0007669"/>
    <property type="project" value="TreeGrafter"/>
</dbReference>
<dbReference type="RefSeq" id="WP_135760324.1">
    <property type="nucleotide sequence ID" value="NZ_RQHW01000032.1"/>
</dbReference>
<comment type="caution">
    <text evidence="2">The sequence shown here is derived from an EMBL/GenBank/DDBJ whole genome shotgun (WGS) entry which is preliminary data.</text>
</comment>
<proteinExistence type="predicted"/>
<dbReference type="PANTHER" id="PTHR15032:SF36">
    <property type="entry name" value="METALLO-BETA-LACTAMASE DOMAIN-CONTAINING PROTEIN"/>
    <property type="match status" value="1"/>
</dbReference>
<evidence type="ECO:0000259" key="1">
    <source>
        <dbReference type="Pfam" id="PF12706"/>
    </source>
</evidence>
<name>A0A4R9M3E2_9LEPT</name>
<organism evidence="2 3">
    <name type="scientific">Leptospira idonii</name>
    <dbReference type="NCBI Taxonomy" id="1193500"/>
    <lineage>
        <taxon>Bacteria</taxon>
        <taxon>Pseudomonadati</taxon>
        <taxon>Spirochaetota</taxon>
        <taxon>Spirochaetia</taxon>
        <taxon>Leptospirales</taxon>
        <taxon>Leptospiraceae</taxon>
        <taxon>Leptospira</taxon>
    </lineage>
</organism>
<evidence type="ECO:0000313" key="3">
    <source>
        <dbReference type="Proteomes" id="UP000298058"/>
    </source>
</evidence>
<dbReference type="InterPro" id="IPR036866">
    <property type="entry name" value="RibonucZ/Hydroxyglut_hydro"/>
</dbReference>
<keyword evidence="3" id="KW-1185">Reference proteome</keyword>
<accession>A0A4R9M3E2</accession>
<dbReference type="Gene3D" id="3.60.15.10">
    <property type="entry name" value="Ribonuclease Z/Hydroxyacylglutathione hydrolase-like"/>
    <property type="match status" value="1"/>
</dbReference>
<protein>
    <submittedName>
        <fullName evidence="2">MBL fold metallo-hydrolase</fullName>
    </submittedName>
</protein>
<dbReference type="Proteomes" id="UP000298058">
    <property type="component" value="Unassembled WGS sequence"/>
</dbReference>
<evidence type="ECO:0000313" key="2">
    <source>
        <dbReference type="EMBL" id="TGN19318.1"/>
    </source>
</evidence>
<gene>
    <name evidence="2" type="ORF">EHS15_09460</name>
</gene>
<keyword evidence="2" id="KW-0378">Hydrolase</keyword>
<reference evidence="2" key="1">
    <citation type="journal article" date="2019" name="PLoS Negl. Trop. Dis.">
        <title>Revisiting the worldwide diversity of Leptospira species in the environment.</title>
        <authorList>
            <person name="Vincent A.T."/>
            <person name="Schiettekatte O."/>
            <person name="Bourhy P."/>
            <person name="Veyrier F.J."/>
            <person name="Picardeau M."/>
        </authorList>
    </citation>
    <scope>NUCLEOTIDE SEQUENCE [LARGE SCALE GENOMIC DNA]</scope>
    <source>
        <strain evidence="2">201300427</strain>
    </source>
</reference>
<dbReference type="PANTHER" id="PTHR15032">
    <property type="entry name" value="N-ACYL-PHOSPHATIDYLETHANOLAMINE-HYDROLYZING PHOSPHOLIPASE D"/>
    <property type="match status" value="1"/>
</dbReference>
<feature type="domain" description="Metallo-beta-lactamase" evidence="1">
    <location>
        <begin position="58"/>
        <end position="248"/>
    </location>
</feature>
<dbReference type="GO" id="GO:0016787">
    <property type="term" value="F:hydrolase activity"/>
    <property type="evidence" value="ECO:0007669"/>
    <property type="project" value="UniProtKB-KW"/>
</dbReference>